<evidence type="ECO:0000313" key="3">
    <source>
        <dbReference type="Proteomes" id="UP000748752"/>
    </source>
</evidence>
<keyword evidence="3" id="KW-1185">Reference proteome</keyword>
<sequence>MNAHYLDADVQHWRSIFESSGREVFDRRFQVVAALDLRPGMHVADVGAGTGLYTMLFARAVGESGVVYAVDISPSFVASIEKRARDYHAGNIVGIVNTERSTELPPGSVDLVFLADTYHHFAFPRSMLNSIHAALKPGGVLAILDFRRQPGFSSPWVMGHVRAGREQVVQEVQGAGFEYLDEPLQLRTNYFLRFRKLGD</sequence>
<dbReference type="Proteomes" id="UP000748752">
    <property type="component" value="Unassembled WGS sequence"/>
</dbReference>
<organism evidence="2 3">
    <name type="scientific">Thiohalocapsa halophila</name>
    <dbReference type="NCBI Taxonomy" id="69359"/>
    <lineage>
        <taxon>Bacteria</taxon>
        <taxon>Pseudomonadati</taxon>
        <taxon>Pseudomonadota</taxon>
        <taxon>Gammaproteobacteria</taxon>
        <taxon>Chromatiales</taxon>
        <taxon>Chromatiaceae</taxon>
        <taxon>Thiohalocapsa</taxon>
    </lineage>
</organism>
<reference evidence="2 3" key="1">
    <citation type="journal article" date="2020" name="Microorganisms">
        <title>Osmotic Adaptation and Compatible Solute Biosynthesis of Phototrophic Bacteria as Revealed from Genome Analyses.</title>
        <authorList>
            <person name="Imhoff J.F."/>
            <person name="Rahn T."/>
            <person name="Kunzel S."/>
            <person name="Keller A."/>
            <person name="Neulinger S.C."/>
        </authorList>
    </citation>
    <scope>NUCLEOTIDE SEQUENCE [LARGE SCALE GENOMIC DNA]</scope>
    <source>
        <strain evidence="2 3">DSM 6210</strain>
    </source>
</reference>
<dbReference type="EMBL" id="NRRV01000020">
    <property type="protein sequence ID" value="MBK1631015.1"/>
    <property type="molecule type" value="Genomic_DNA"/>
</dbReference>
<comment type="caution">
    <text evidence="2">The sequence shown here is derived from an EMBL/GenBank/DDBJ whole genome shotgun (WGS) entry which is preliminary data.</text>
</comment>
<protein>
    <submittedName>
        <fullName evidence="2">SAM-dependent methyltransferase</fullName>
    </submittedName>
</protein>
<accession>A0ABS1CGN5</accession>
<name>A0ABS1CGN5_9GAMM</name>
<proteinExistence type="predicted"/>
<dbReference type="GO" id="GO:0032259">
    <property type="term" value="P:methylation"/>
    <property type="evidence" value="ECO:0007669"/>
    <property type="project" value="UniProtKB-KW"/>
</dbReference>
<dbReference type="Pfam" id="PF08241">
    <property type="entry name" value="Methyltransf_11"/>
    <property type="match status" value="1"/>
</dbReference>
<dbReference type="Gene3D" id="3.40.50.150">
    <property type="entry name" value="Vaccinia Virus protein VP39"/>
    <property type="match status" value="1"/>
</dbReference>
<keyword evidence="2" id="KW-0808">Transferase</keyword>
<dbReference type="InterPro" id="IPR013216">
    <property type="entry name" value="Methyltransf_11"/>
</dbReference>
<keyword evidence="2" id="KW-0489">Methyltransferase</keyword>
<dbReference type="GO" id="GO:0008168">
    <property type="term" value="F:methyltransferase activity"/>
    <property type="evidence" value="ECO:0007669"/>
    <property type="project" value="UniProtKB-KW"/>
</dbReference>
<gene>
    <name evidence="2" type="ORF">CKO31_09730</name>
</gene>
<feature type="domain" description="Methyltransferase type 11" evidence="1">
    <location>
        <begin position="45"/>
        <end position="143"/>
    </location>
</feature>
<evidence type="ECO:0000259" key="1">
    <source>
        <dbReference type="Pfam" id="PF08241"/>
    </source>
</evidence>
<evidence type="ECO:0000313" key="2">
    <source>
        <dbReference type="EMBL" id="MBK1631015.1"/>
    </source>
</evidence>
<dbReference type="InterPro" id="IPR029063">
    <property type="entry name" value="SAM-dependent_MTases_sf"/>
</dbReference>
<dbReference type="PANTHER" id="PTHR43591">
    <property type="entry name" value="METHYLTRANSFERASE"/>
    <property type="match status" value="1"/>
</dbReference>
<dbReference type="CDD" id="cd02440">
    <property type="entry name" value="AdoMet_MTases"/>
    <property type="match status" value="1"/>
</dbReference>
<dbReference type="SUPFAM" id="SSF53335">
    <property type="entry name" value="S-adenosyl-L-methionine-dependent methyltransferases"/>
    <property type="match status" value="1"/>
</dbReference>